<dbReference type="AlphaFoldDB" id="A0A455SG63"/>
<feature type="transmembrane region" description="Helical" evidence="1">
    <location>
        <begin position="108"/>
        <end position="129"/>
    </location>
</feature>
<name>A0A455SG63_9CHLR</name>
<gene>
    <name evidence="2" type="ORF">KTC_14970</name>
</gene>
<evidence type="ECO:0000313" key="2">
    <source>
        <dbReference type="EMBL" id="BBH86746.1"/>
    </source>
</evidence>
<accession>A0A455SG63</accession>
<keyword evidence="1" id="KW-1133">Transmembrane helix</keyword>
<protein>
    <submittedName>
        <fullName evidence="2">Uncharacterized protein</fullName>
    </submittedName>
</protein>
<evidence type="ECO:0000256" key="1">
    <source>
        <dbReference type="SAM" id="Phobius"/>
    </source>
</evidence>
<organism evidence="2">
    <name type="scientific">Thermosporothrix sp. COM3</name>
    <dbReference type="NCBI Taxonomy" id="2490863"/>
    <lineage>
        <taxon>Bacteria</taxon>
        <taxon>Bacillati</taxon>
        <taxon>Chloroflexota</taxon>
        <taxon>Ktedonobacteria</taxon>
        <taxon>Ktedonobacterales</taxon>
        <taxon>Thermosporotrichaceae</taxon>
        <taxon>Thermosporothrix</taxon>
    </lineage>
</organism>
<keyword evidence="1" id="KW-0472">Membrane</keyword>
<keyword evidence="1" id="KW-0812">Transmembrane</keyword>
<proteinExistence type="predicted"/>
<reference evidence="2" key="1">
    <citation type="submission" date="2018-12" db="EMBL/GenBank/DDBJ databases">
        <title>Novel natural products biosynthetic potential of the class Ktedonobacteria.</title>
        <authorList>
            <person name="Zheng Y."/>
            <person name="Saitou A."/>
            <person name="Wang C.M."/>
            <person name="Toyoda A."/>
            <person name="Minakuchi Y."/>
            <person name="Sekiguchi Y."/>
            <person name="Ueda K."/>
            <person name="Takano H."/>
            <person name="Sakai Y."/>
            <person name="Yokota A."/>
            <person name="Yabe S."/>
        </authorList>
    </citation>
    <scope>NUCLEOTIDE SEQUENCE</scope>
    <source>
        <strain evidence="2">COM3</strain>
    </source>
</reference>
<sequence length="145" mass="16598">MQQEQSGDYQPIEPYEGYKGMYEEQPRVHPEQTEFPYDDAFIDALAQRLAVRLHEGARDKIYPESTGDLEAERPRYVAQRTAITIVTLLTFLPLAWLCFSMIGGFLAFLTLLCVGGLIVGVYDIAMNSFKADSKERKKKKKKKKE</sequence>
<feature type="transmembrane region" description="Helical" evidence="1">
    <location>
        <begin position="82"/>
        <end position="102"/>
    </location>
</feature>
<dbReference type="EMBL" id="AP019376">
    <property type="protein sequence ID" value="BBH86746.1"/>
    <property type="molecule type" value="Genomic_DNA"/>
</dbReference>